<feature type="domain" description="Helicase-associated" evidence="1">
    <location>
        <begin position="86"/>
        <end position="144"/>
    </location>
</feature>
<feature type="domain" description="Helicase-associated" evidence="1">
    <location>
        <begin position="150"/>
        <end position="208"/>
    </location>
</feature>
<dbReference type="Gene3D" id="6.10.140.530">
    <property type="match status" value="3"/>
</dbReference>
<gene>
    <name evidence="2" type="ORF">EAUS1353_LOCUS356</name>
</gene>
<dbReference type="Pfam" id="PF03457">
    <property type="entry name" value="HA"/>
    <property type="match status" value="3"/>
</dbReference>
<dbReference type="EMBL" id="HBGI01000574">
    <property type="protein sequence ID" value="CAD9238627.1"/>
    <property type="molecule type" value="Transcribed_RNA"/>
</dbReference>
<organism evidence="2">
    <name type="scientific">Erythrolobus australicus</name>
    <dbReference type="NCBI Taxonomy" id="1077150"/>
    <lineage>
        <taxon>Eukaryota</taxon>
        <taxon>Rhodophyta</taxon>
        <taxon>Bangiophyceae</taxon>
        <taxon>Porphyridiales</taxon>
        <taxon>Porphyridiaceae</taxon>
        <taxon>Erythrolobus</taxon>
    </lineage>
</organism>
<reference evidence="2" key="1">
    <citation type="submission" date="2021-01" db="EMBL/GenBank/DDBJ databases">
        <authorList>
            <person name="Corre E."/>
            <person name="Pelletier E."/>
            <person name="Niang G."/>
            <person name="Scheremetjew M."/>
            <person name="Finn R."/>
            <person name="Kale V."/>
            <person name="Holt S."/>
            <person name="Cochrane G."/>
            <person name="Meng A."/>
            <person name="Brown T."/>
            <person name="Cohen L."/>
        </authorList>
    </citation>
    <scope>NUCLEOTIDE SEQUENCE</scope>
    <source>
        <strain evidence="2">CCMP3124</strain>
    </source>
</reference>
<evidence type="ECO:0000259" key="1">
    <source>
        <dbReference type="Pfam" id="PF03457"/>
    </source>
</evidence>
<dbReference type="AlphaFoldDB" id="A0A7S1TJP9"/>
<name>A0A7S1TJP9_9RHOD</name>
<sequence length="286" mass="32706">MSASAQLGWGQAGAAAVGDEGERRWKMRFEELVAFHQAHRHCIVPKAHGVLGRWVARQRELYRQGKLALVRVDALESLGFSWSSNDTAWMHKYAQLKTLAETSGSSVMRSTDGDLGSWVAKQRQLRRRGMLSESRRAMLDEIGFVWEFAEMEWDQKLAQLRAWVKQTGHTRVPFSQGELGRWVNTQRQMYRRGKLAHERYHILSEMGFDWNPKCFNSRQRLHGTSTTSSQTDSEIRDSLAASTAEAKKSFPSIEEAAETLCEFSDSLSKMDLTTRCSLVSHREYQS</sequence>
<feature type="domain" description="Helicase-associated" evidence="1">
    <location>
        <begin position="22"/>
        <end position="80"/>
    </location>
</feature>
<dbReference type="PANTHER" id="PTHR33418:SF1">
    <property type="entry name" value="HELICASE-ASSOCIATED DOMAIN-CONTAINING PROTEIN"/>
    <property type="match status" value="1"/>
</dbReference>
<dbReference type="InterPro" id="IPR005114">
    <property type="entry name" value="Helicase_assoc"/>
</dbReference>
<proteinExistence type="predicted"/>
<dbReference type="PANTHER" id="PTHR33418">
    <property type="entry name" value="HELICASE-ASSOCIATED"/>
    <property type="match status" value="1"/>
</dbReference>
<accession>A0A7S1TJP9</accession>
<evidence type="ECO:0000313" key="2">
    <source>
        <dbReference type="EMBL" id="CAD9238627.1"/>
    </source>
</evidence>
<protein>
    <recommendedName>
        <fullName evidence="1">Helicase-associated domain-containing protein</fullName>
    </recommendedName>
</protein>